<keyword evidence="2 4" id="KW-0238">DNA-binding</keyword>
<dbReference type="InterPro" id="IPR004111">
    <property type="entry name" value="Repressor_TetR_C"/>
</dbReference>
<evidence type="ECO:0000313" key="9">
    <source>
        <dbReference type="Proteomes" id="UP000326951"/>
    </source>
</evidence>
<dbReference type="Proteomes" id="UP000285882">
    <property type="component" value="Chromosome"/>
</dbReference>
<dbReference type="EMBL" id="AP021853">
    <property type="protein sequence ID" value="BBN97716.1"/>
    <property type="molecule type" value="Genomic_DNA"/>
</dbReference>
<dbReference type="InterPro" id="IPR050109">
    <property type="entry name" value="HTH-type_TetR-like_transc_reg"/>
</dbReference>
<evidence type="ECO:0000256" key="3">
    <source>
        <dbReference type="ARBA" id="ARBA00023163"/>
    </source>
</evidence>
<evidence type="ECO:0000313" key="7">
    <source>
        <dbReference type="EMBL" id="QAA21449.1"/>
    </source>
</evidence>
<dbReference type="InterPro" id="IPR001647">
    <property type="entry name" value="HTH_TetR"/>
</dbReference>
<evidence type="ECO:0000313" key="6">
    <source>
        <dbReference type="EMBL" id="BBN97716.1"/>
    </source>
</evidence>
<feature type="DNA-binding region" description="H-T-H motif" evidence="4">
    <location>
        <begin position="49"/>
        <end position="68"/>
    </location>
</feature>
<sequence length="252" mass="27695">MDKQLPNGIALSWGLGKPSSRGPKREMSLKQIVDTAVSIADKDGLAAVSMNRVAKSLGFTAMSLYRYIPSKDDLIILMQDAISDLSIPLEKAEHGWREAMEAFVQATIDVYKEHPWFLETPIYGVPMTPNALKVVDWALGGLQHVPLEDSEKMAVILLLSSYARACGILQKDMARAMQLGSPPDAFSGKGYADTLASLVTPERFPYLHSVVASGAYTDENQSSEDAGDDIEFGLKRILDGIEQYLKKKKEQT</sequence>
<evidence type="ECO:0000259" key="5">
    <source>
        <dbReference type="PROSITE" id="PS50977"/>
    </source>
</evidence>
<reference evidence="6 9" key="2">
    <citation type="submission" date="2019-09" db="EMBL/GenBank/DDBJ databases">
        <title>Complete genome sequence of Sporolactobacillus terrae 70-3.</title>
        <authorList>
            <person name="Tanaka N."/>
            <person name="Shiwa Y."/>
            <person name="Fujita N."/>
            <person name="Tanasupawat S."/>
        </authorList>
    </citation>
    <scope>NUCLEOTIDE SEQUENCE [LARGE SCALE GENOMIC DNA]</scope>
    <source>
        <strain evidence="6 9">70-3</strain>
    </source>
</reference>
<evidence type="ECO:0000256" key="4">
    <source>
        <dbReference type="PROSITE-ProRule" id="PRU00335"/>
    </source>
</evidence>
<reference evidence="7 8" key="1">
    <citation type="submission" date="2018-01" db="EMBL/GenBank/DDBJ databases">
        <title>Complete genome sequencing of Sporolactobacillus terrae DLG3.</title>
        <authorList>
            <person name="Nam Y.-D."/>
            <person name="Kang J."/>
            <person name="Chung W.-H."/>
        </authorList>
    </citation>
    <scope>NUCLEOTIDE SEQUENCE [LARGE SCALE GENOMIC DNA]</scope>
    <source>
        <strain evidence="7 8">DLG3</strain>
    </source>
</reference>
<dbReference type="InterPro" id="IPR009057">
    <property type="entry name" value="Homeodomain-like_sf"/>
</dbReference>
<dbReference type="Pfam" id="PF02909">
    <property type="entry name" value="TetR_C_1"/>
    <property type="match status" value="1"/>
</dbReference>
<dbReference type="PROSITE" id="PS50977">
    <property type="entry name" value="HTH_TETR_2"/>
    <property type="match status" value="1"/>
</dbReference>
<dbReference type="STRING" id="1449983.GCA_000647835_02207"/>
<keyword evidence="3" id="KW-0804">Transcription</keyword>
<proteinExistence type="predicted"/>
<dbReference type="GO" id="GO:0003700">
    <property type="term" value="F:DNA-binding transcription factor activity"/>
    <property type="evidence" value="ECO:0007669"/>
    <property type="project" value="TreeGrafter"/>
</dbReference>
<keyword evidence="1" id="KW-0805">Transcription regulation</keyword>
<dbReference type="Gene3D" id="1.10.10.60">
    <property type="entry name" value="Homeodomain-like"/>
    <property type="match status" value="1"/>
</dbReference>
<evidence type="ECO:0000313" key="8">
    <source>
        <dbReference type="Proteomes" id="UP000285882"/>
    </source>
</evidence>
<dbReference type="Pfam" id="PF00440">
    <property type="entry name" value="TetR_N"/>
    <property type="match status" value="1"/>
</dbReference>
<dbReference type="RefSeq" id="WP_028976962.1">
    <property type="nucleotide sequence ID" value="NZ_AP021853.1"/>
</dbReference>
<dbReference type="PANTHER" id="PTHR30055">
    <property type="entry name" value="HTH-TYPE TRANSCRIPTIONAL REGULATOR RUTR"/>
    <property type="match status" value="1"/>
</dbReference>
<dbReference type="PANTHER" id="PTHR30055:SF151">
    <property type="entry name" value="TRANSCRIPTIONAL REGULATORY PROTEIN"/>
    <property type="match status" value="1"/>
</dbReference>
<dbReference type="EMBL" id="CP025688">
    <property type="protein sequence ID" value="QAA21449.1"/>
    <property type="molecule type" value="Genomic_DNA"/>
</dbReference>
<dbReference type="GO" id="GO:0000976">
    <property type="term" value="F:transcription cis-regulatory region binding"/>
    <property type="evidence" value="ECO:0007669"/>
    <property type="project" value="TreeGrafter"/>
</dbReference>
<dbReference type="InterPro" id="IPR036271">
    <property type="entry name" value="Tet_transcr_reg_TetR-rel_C_sf"/>
</dbReference>
<feature type="domain" description="HTH tetR-type" evidence="5">
    <location>
        <begin position="26"/>
        <end position="86"/>
    </location>
</feature>
<dbReference type="SUPFAM" id="SSF46689">
    <property type="entry name" value="Homeodomain-like"/>
    <property type="match status" value="1"/>
</dbReference>
<dbReference type="AlphaFoldDB" id="A0A410D5S9"/>
<dbReference type="SUPFAM" id="SSF48498">
    <property type="entry name" value="Tetracyclin repressor-like, C-terminal domain"/>
    <property type="match status" value="1"/>
</dbReference>
<accession>A0A410D5S9</accession>
<evidence type="ECO:0000256" key="2">
    <source>
        <dbReference type="ARBA" id="ARBA00023125"/>
    </source>
</evidence>
<protein>
    <submittedName>
        <fullName evidence="6">TetR family transcriptional regulator</fullName>
    </submittedName>
    <submittedName>
        <fullName evidence="7">TetR/AcrR family transcriptional regulator</fullName>
    </submittedName>
</protein>
<name>A0A410D5S9_9BACL</name>
<organism evidence="6 9">
    <name type="scientific">Sporolactobacillus terrae</name>
    <dbReference type="NCBI Taxonomy" id="269673"/>
    <lineage>
        <taxon>Bacteria</taxon>
        <taxon>Bacillati</taxon>
        <taxon>Bacillota</taxon>
        <taxon>Bacilli</taxon>
        <taxon>Bacillales</taxon>
        <taxon>Sporolactobacillaceae</taxon>
        <taxon>Sporolactobacillus</taxon>
    </lineage>
</organism>
<gene>
    <name evidence="7" type="ORF">C0674_01745</name>
    <name evidence="6" type="ORF">St703_04210</name>
</gene>
<dbReference type="GO" id="GO:0045892">
    <property type="term" value="P:negative regulation of DNA-templated transcription"/>
    <property type="evidence" value="ECO:0007669"/>
    <property type="project" value="InterPro"/>
</dbReference>
<evidence type="ECO:0000256" key="1">
    <source>
        <dbReference type="ARBA" id="ARBA00023015"/>
    </source>
</evidence>
<keyword evidence="8" id="KW-1185">Reference proteome</keyword>
<dbReference type="Proteomes" id="UP000326951">
    <property type="component" value="Chromosome"/>
</dbReference>
<dbReference type="Gene3D" id="1.10.357.10">
    <property type="entry name" value="Tetracycline Repressor, domain 2"/>
    <property type="match status" value="1"/>
</dbReference>